<feature type="domain" description="Methyltransferase type 11" evidence="2">
    <location>
        <begin position="81"/>
        <end position="163"/>
    </location>
</feature>
<protein>
    <recommendedName>
        <fullName evidence="2">Methyltransferase type 11 domain-containing protein</fullName>
    </recommendedName>
</protein>
<evidence type="ECO:0000313" key="4">
    <source>
        <dbReference type="Proteomes" id="UP000176404"/>
    </source>
</evidence>
<comment type="caution">
    <text evidence="3">The sequence shown here is derived from an EMBL/GenBank/DDBJ whole genome shotgun (WGS) entry which is preliminary data.</text>
</comment>
<proteinExistence type="predicted"/>
<organism evidence="3 4">
    <name type="scientific">Candidatus Woesebacteria bacterium RIFCSPLOWO2_01_FULL_39_10b</name>
    <dbReference type="NCBI Taxonomy" id="1802517"/>
    <lineage>
        <taxon>Bacteria</taxon>
        <taxon>Candidatus Woeseibacteriota</taxon>
    </lineage>
</organism>
<reference evidence="3 4" key="1">
    <citation type="journal article" date="2016" name="Nat. Commun.">
        <title>Thousands of microbial genomes shed light on interconnected biogeochemical processes in an aquifer system.</title>
        <authorList>
            <person name="Anantharaman K."/>
            <person name="Brown C.T."/>
            <person name="Hug L.A."/>
            <person name="Sharon I."/>
            <person name="Castelle C.J."/>
            <person name="Probst A.J."/>
            <person name="Thomas B.C."/>
            <person name="Singh A."/>
            <person name="Wilkins M.J."/>
            <person name="Karaoz U."/>
            <person name="Brodie E.L."/>
            <person name="Williams K.H."/>
            <person name="Hubbard S.S."/>
            <person name="Banfield J.F."/>
        </authorList>
    </citation>
    <scope>NUCLEOTIDE SEQUENCE [LARGE SCALE GENOMIC DNA]</scope>
</reference>
<dbReference type="GO" id="GO:0008757">
    <property type="term" value="F:S-adenosylmethionine-dependent methyltransferase activity"/>
    <property type="evidence" value="ECO:0007669"/>
    <property type="project" value="InterPro"/>
</dbReference>
<accession>A0A1F8B5E5</accession>
<dbReference type="Pfam" id="PF08241">
    <property type="entry name" value="Methyltransf_11"/>
    <property type="match status" value="1"/>
</dbReference>
<gene>
    <name evidence="3" type="ORF">A2892_05370</name>
</gene>
<keyword evidence="1" id="KW-0808">Transferase</keyword>
<dbReference type="PANTHER" id="PTHR44068">
    <property type="entry name" value="ZGC:194242"/>
    <property type="match status" value="1"/>
</dbReference>
<name>A0A1F8B5E5_9BACT</name>
<evidence type="ECO:0000259" key="2">
    <source>
        <dbReference type="Pfam" id="PF08241"/>
    </source>
</evidence>
<evidence type="ECO:0000256" key="1">
    <source>
        <dbReference type="ARBA" id="ARBA00022679"/>
    </source>
</evidence>
<dbReference type="EMBL" id="MGHD01000022">
    <property type="protein sequence ID" value="OGM59264.1"/>
    <property type="molecule type" value="Genomic_DNA"/>
</dbReference>
<evidence type="ECO:0000313" key="3">
    <source>
        <dbReference type="EMBL" id="OGM59264.1"/>
    </source>
</evidence>
<dbReference type="Gene3D" id="3.40.50.150">
    <property type="entry name" value="Vaccinia Virus protein VP39"/>
    <property type="match status" value="1"/>
</dbReference>
<dbReference type="SUPFAM" id="SSF53335">
    <property type="entry name" value="S-adenosyl-L-methionine-dependent methyltransferases"/>
    <property type="match status" value="1"/>
</dbReference>
<dbReference type="Proteomes" id="UP000176404">
    <property type="component" value="Unassembled WGS sequence"/>
</dbReference>
<dbReference type="STRING" id="1802517.A2892_05370"/>
<dbReference type="CDD" id="cd02440">
    <property type="entry name" value="AdoMet_MTases"/>
    <property type="match status" value="1"/>
</dbReference>
<dbReference type="AlphaFoldDB" id="A0A1F8B5E5"/>
<dbReference type="InterPro" id="IPR013216">
    <property type="entry name" value="Methyltransf_11"/>
</dbReference>
<dbReference type="PANTHER" id="PTHR44068:SF11">
    <property type="entry name" value="GERANYL DIPHOSPHATE 2-C-METHYLTRANSFERASE"/>
    <property type="match status" value="1"/>
</dbReference>
<sequence length="274" mass="32259">MPKNKIDFNPLKSENEHLRAEFWDRYADDFVSITDALSSNSFLQGELRLCNKYLRKGKKEGKFLKLDVWNEVHHTPLLDHIWNYYDAVYAIDIAPRLIKRAKEILKKKNISVKFSVGDMRKLSYKDNFFDYAFTIGTIEHIPEPVDAIKEIYRVLKPGGRAAIGVPNKYEWFGKSIILDILADTGFKEDGREISYGWSRLTEEVESCGFEIIEKTGLYFMPWFIRLIDWYLYQTSPKLKYVMYIPVLISDFLSRFDFLRKHGSMLVVVLEKPRK</sequence>
<dbReference type="InterPro" id="IPR029063">
    <property type="entry name" value="SAM-dependent_MTases_sf"/>
</dbReference>
<dbReference type="InterPro" id="IPR050447">
    <property type="entry name" value="Erg6_SMT_methyltransf"/>
</dbReference>